<organism evidence="7 8">
    <name type="scientific">Sphaerotilus hippei</name>
    <dbReference type="NCBI Taxonomy" id="744406"/>
    <lineage>
        <taxon>Bacteria</taxon>
        <taxon>Pseudomonadati</taxon>
        <taxon>Pseudomonadota</taxon>
        <taxon>Betaproteobacteria</taxon>
        <taxon>Burkholderiales</taxon>
        <taxon>Sphaerotilaceae</taxon>
        <taxon>Sphaerotilus</taxon>
    </lineage>
</organism>
<evidence type="ECO:0000313" key="8">
    <source>
        <dbReference type="Proteomes" id="UP000247811"/>
    </source>
</evidence>
<evidence type="ECO:0000256" key="4">
    <source>
        <dbReference type="ARBA" id="ARBA00022801"/>
    </source>
</evidence>
<evidence type="ECO:0000256" key="3">
    <source>
        <dbReference type="ARBA" id="ARBA00022723"/>
    </source>
</evidence>
<dbReference type="GO" id="GO:0090729">
    <property type="term" value="F:toxin activity"/>
    <property type="evidence" value="ECO:0007669"/>
    <property type="project" value="UniProtKB-KW"/>
</dbReference>
<feature type="binding site" evidence="5">
    <location>
        <position position="102"/>
    </location>
    <ligand>
        <name>Mg(2+)</name>
        <dbReference type="ChEBI" id="CHEBI:18420"/>
    </ligand>
</feature>
<sequence>MSVAIDTNVLVRLLVQDDEAQFAAARRLVDEAAKADEPVLIMLCALLETEWVLRSRYKLDKEAIAGAFAQLLESGDVEFEHEPTVEEALHIWSQQSRADFADCLLSARAVHLGRSRFLTFDVGASKLPRAELLLDRTAPTW</sequence>
<dbReference type="GO" id="GO:0016787">
    <property type="term" value="F:hydrolase activity"/>
    <property type="evidence" value="ECO:0007669"/>
    <property type="project" value="UniProtKB-KW"/>
</dbReference>
<comment type="caution">
    <text evidence="7">The sequence shown here is derived from an EMBL/GenBank/DDBJ whole genome shotgun (WGS) entry which is preliminary data.</text>
</comment>
<dbReference type="PANTHER" id="PTHR39664">
    <property type="match status" value="1"/>
</dbReference>
<evidence type="ECO:0000259" key="6">
    <source>
        <dbReference type="Pfam" id="PF01850"/>
    </source>
</evidence>
<dbReference type="Proteomes" id="UP000247811">
    <property type="component" value="Unassembled WGS sequence"/>
</dbReference>
<evidence type="ECO:0000256" key="2">
    <source>
        <dbReference type="ARBA" id="ARBA00022722"/>
    </source>
</evidence>
<dbReference type="CDD" id="cd18683">
    <property type="entry name" value="PIN_VapC-like"/>
    <property type="match status" value="1"/>
</dbReference>
<dbReference type="AlphaFoldDB" id="A0A318H9B4"/>
<comment type="cofactor">
    <cofactor evidence="5">
        <name>Mg(2+)</name>
        <dbReference type="ChEBI" id="CHEBI:18420"/>
    </cofactor>
</comment>
<dbReference type="HAMAP" id="MF_00265">
    <property type="entry name" value="VapC_Nob1"/>
    <property type="match status" value="1"/>
</dbReference>
<keyword evidence="3 5" id="KW-0479">Metal-binding</keyword>
<dbReference type="RefSeq" id="WP_110401195.1">
    <property type="nucleotide sequence ID" value="NZ_QJJS01000011.1"/>
</dbReference>
<comment type="similarity">
    <text evidence="5">Belongs to the PINc/VapC protein family.</text>
</comment>
<dbReference type="Gene3D" id="3.40.50.1010">
    <property type="entry name" value="5'-nuclease"/>
    <property type="match status" value="1"/>
</dbReference>
<keyword evidence="5" id="KW-0800">Toxin</keyword>
<dbReference type="OrthoDB" id="32974at2"/>
<evidence type="ECO:0000256" key="1">
    <source>
        <dbReference type="ARBA" id="ARBA00022649"/>
    </source>
</evidence>
<accession>A0A318H9B4</accession>
<name>A0A318H9B4_9BURK</name>
<dbReference type="PANTHER" id="PTHR39664:SF2">
    <property type="entry name" value="NUCLEIC ACID-BINDING PROTEIN, CONTAINING PIN DOMAIN-RELATED"/>
    <property type="match status" value="1"/>
</dbReference>
<keyword evidence="8" id="KW-1185">Reference proteome</keyword>
<dbReference type="GO" id="GO:0004540">
    <property type="term" value="F:RNA nuclease activity"/>
    <property type="evidence" value="ECO:0007669"/>
    <property type="project" value="InterPro"/>
</dbReference>
<keyword evidence="1 5" id="KW-1277">Toxin-antitoxin system</keyword>
<dbReference type="InterPro" id="IPR029060">
    <property type="entry name" value="PIN-like_dom_sf"/>
</dbReference>
<evidence type="ECO:0000256" key="5">
    <source>
        <dbReference type="HAMAP-Rule" id="MF_00265"/>
    </source>
</evidence>
<dbReference type="InterPro" id="IPR002716">
    <property type="entry name" value="PIN_dom"/>
</dbReference>
<dbReference type="GO" id="GO:0000287">
    <property type="term" value="F:magnesium ion binding"/>
    <property type="evidence" value="ECO:0007669"/>
    <property type="project" value="UniProtKB-UniRule"/>
</dbReference>
<gene>
    <name evidence="5" type="primary">vapC</name>
    <name evidence="7" type="ORF">C7444_11123</name>
</gene>
<comment type="function">
    <text evidence="5">Toxic component of a toxin-antitoxin (TA) system. An RNase.</text>
</comment>
<keyword evidence="5" id="KW-0460">Magnesium</keyword>
<dbReference type="Pfam" id="PF01850">
    <property type="entry name" value="PIN"/>
    <property type="match status" value="1"/>
</dbReference>
<dbReference type="SUPFAM" id="SSF88723">
    <property type="entry name" value="PIN domain-like"/>
    <property type="match status" value="1"/>
</dbReference>
<keyword evidence="4 5" id="KW-0378">Hydrolase</keyword>
<proteinExistence type="inferred from homology"/>
<dbReference type="InterPro" id="IPR022907">
    <property type="entry name" value="VapC_family"/>
</dbReference>
<feature type="domain" description="PIN" evidence="6">
    <location>
        <begin position="4"/>
        <end position="127"/>
    </location>
</feature>
<reference evidence="7 8" key="1">
    <citation type="submission" date="2018-05" db="EMBL/GenBank/DDBJ databases">
        <title>Genomic Encyclopedia of Type Strains, Phase IV (KMG-IV): sequencing the most valuable type-strain genomes for metagenomic binning, comparative biology and taxonomic classification.</title>
        <authorList>
            <person name="Goeker M."/>
        </authorList>
    </citation>
    <scope>NUCLEOTIDE SEQUENCE [LARGE SCALE GENOMIC DNA]</scope>
    <source>
        <strain evidence="7 8">DSM 566</strain>
    </source>
</reference>
<evidence type="ECO:0000313" key="7">
    <source>
        <dbReference type="EMBL" id="PXW94940.1"/>
    </source>
</evidence>
<feature type="binding site" evidence="5">
    <location>
        <position position="6"/>
    </location>
    <ligand>
        <name>Mg(2+)</name>
        <dbReference type="ChEBI" id="CHEBI:18420"/>
    </ligand>
</feature>
<protein>
    <recommendedName>
        <fullName evidence="5">Ribonuclease VapC</fullName>
        <shortName evidence="5">RNase VapC</shortName>
        <ecNumber evidence="5">3.1.-.-</ecNumber>
    </recommendedName>
    <alternativeName>
        <fullName evidence="5">Toxin VapC</fullName>
    </alternativeName>
</protein>
<dbReference type="EC" id="3.1.-.-" evidence="5"/>
<dbReference type="EMBL" id="QJJS01000011">
    <property type="protein sequence ID" value="PXW94940.1"/>
    <property type="molecule type" value="Genomic_DNA"/>
</dbReference>
<keyword evidence="2 5" id="KW-0540">Nuclease</keyword>